<reference evidence="3" key="2">
    <citation type="submission" date="2024-04" db="EMBL/GenBank/DDBJ databases">
        <authorList>
            <person name="Chen Y."/>
            <person name="Shah S."/>
            <person name="Dougan E. K."/>
            <person name="Thang M."/>
            <person name="Chan C."/>
        </authorList>
    </citation>
    <scope>NUCLEOTIDE SEQUENCE [LARGE SCALE GENOMIC DNA]</scope>
</reference>
<proteinExistence type="predicted"/>
<keyword evidence="5" id="KW-1185">Reference proteome</keyword>
<feature type="region of interest" description="Disordered" evidence="1">
    <location>
        <begin position="811"/>
        <end position="850"/>
    </location>
</feature>
<dbReference type="EMBL" id="CAMXCT030001367">
    <property type="protein sequence ID" value="CAL4776719.1"/>
    <property type="molecule type" value="Genomic_DNA"/>
</dbReference>
<evidence type="ECO:0000313" key="4">
    <source>
        <dbReference type="EMBL" id="CAL4776719.1"/>
    </source>
</evidence>
<evidence type="ECO:0000256" key="1">
    <source>
        <dbReference type="SAM" id="MobiDB-lite"/>
    </source>
</evidence>
<dbReference type="Proteomes" id="UP001152797">
    <property type="component" value="Unassembled WGS sequence"/>
</dbReference>
<feature type="region of interest" description="Disordered" evidence="1">
    <location>
        <begin position="171"/>
        <end position="203"/>
    </location>
</feature>
<feature type="compositionally biased region" description="Low complexity" evidence="1">
    <location>
        <begin position="139"/>
        <end position="155"/>
    </location>
</feature>
<organism evidence="2">
    <name type="scientific">Cladocopium goreaui</name>
    <dbReference type="NCBI Taxonomy" id="2562237"/>
    <lineage>
        <taxon>Eukaryota</taxon>
        <taxon>Sar</taxon>
        <taxon>Alveolata</taxon>
        <taxon>Dinophyceae</taxon>
        <taxon>Suessiales</taxon>
        <taxon>Symbiodiniaceae</taxon>
        <taxon>Cladocopium</taxon>
    </lineage>
</organism>
<name>A0A9P1FX33_9DINO</name>
<evidence type="ECO:0000313" key="2">
    <source>
        <dbReference type="EMBL" id="CAI3989407.1"/>
    </source>
</evidence>
<protein>
    <submittedName>
        <fullName evidence="4">CCHC-type domain-containing protein</fullName>
    </submittedName>
</protein>
<comment type="caution">
    <text evidence="2">The sequence shown here is derived from an EMBL/GenBank/DDBJ whole genome shotgun (WGS) entry which is preliminary data.</text>
</comment>
<dbReference type="AlphaFoldDB" id="A0A9P1FX33"/>
<gene>
    <name evidence="2" type="ORF">C1SCF055_LOCUS16484</name>
</gene>
<reference evidence="2" key="1">
    <citation type="submission" date="2022-10" db="EMBL/GenBank/DDBJ databases">
        <authorList>
            <person name="Chen Y."/>
            <person name="Dougan E. K."/>
            <person name="Chan C."/>
            <person name="Rhodes N."/>
            <person name="Thang M."/>
        </authorList>
    </citation>
    <scope>NUCLEOTIDE SEQUENCE</scope>
</reference>
<feature type="compositionally biased region" description="Polar residues" evidence="1">
    <location>
        <begin position="760"/>
        <end position="774"/>
    </location>
</feature>
<feature type="region of interest" description="Disordered" evidence="1">
    <location>
        <begin position="760"/>
        <end position="799"/>
    </location>
</feature>
<evidence type="ECO:0000313" key="3">
    <source>
        <dbReference type="EMBL" id="CAL1142782.1"/>
    </source>
</evidence>
<feature type="compositionally biased region" description="Polar residues" evidence="1">
    <location>
        <begin position="838"/>
        <end position="850"/>
    </location>
</feature>
<evidence type="ECO:0000313" key="5">
    <source>
        <dbReference type="Proteomes" id="UP001152797"/>
    </source>
</evidence>
<feature type="region of interest" description="Disordered" evidence="1">
    <location>
        <begin position="137"/>
        <end position="159"/>
    </location>
</feature>
<dbReference type="OrthoDB" id="444542at2759"/>
<feature type="compositionally biased region" description="Polar residues" evidence="1">
    <location>
        <begin position="788"/>
        <end position="799"/>
    </location>
</feature>
<dbReference type="EMBL" id="CAMXCT020001367">
    <property type="protein sequence ID" value="CAL1142782.1"/>
    <property type="molecule type" value="Genomic_DNA"/>
</dbReference>
<dbReference type="EMBL" id="CAMXCT010001367">
    <property type="protein sequence ID" value="CAI3989407.1"/>
    <property type="molecule type" value="Genomic_DNA"/>
</dbReference>
<accession>A0A9P1FX33</accession>
<sequence length="850" mass="95282">MTSLEGTIERSKDGVPSWNGEASSFQKYEEVCLQWEQGIPWHKRYLCGPRLIGELSGTARKFIVGKRPDWVSYDGGVTHLLGHLRQSLGRPKISDMTDHLNKYFKNTRRRRQESMNDYITRKTEAYVRARQALGRVEDQFGGQRQQRPQQGWSSQDWSSRAGDWSAWHETLTEEDEGEEFTSPRNQPEAARGSEQAEEDEDPWARSRWWSSSYAYENTYDRGAENEDWLTQSRELLPDFLQGWYLLQDTSLDANEKNLIQTAIRGNYGLVRVAQELRSQWPEEELKKRDQGTRQSRMWAAEDALLGEEEADPMAYTYEELAQEGMNEEGLTVMGEAVSEAEMAWTAIQNGKRTLREARAKQHQVKMSRQYYRTTTWKPRSWEKGGKGTHSAGGSNDRTTCLRCGGSHRTGQCPDKQGPRSGDQANQLEEAPFICYNEADYGEDKVYYQGSSLKSTQEAINCGLGVIDGGATRTLGSVHAIEKVMGINAKKKGRTGLAEVDTRETPTFGFGNSSRGTCVSTAHLEVSANQKPGVLKVHALDEGSGPVLISISTLRSLGAIIDFANNVAVFRNLDDRKLVKLERSAAGHQLLPLTEDLLAQAQECKQRIPSLLEYQNALRDLGEEPPAKWGLTELKVRLLELEQELGVSSQKRQVTPLQQMTRALNKASTKKANLQQFCEELGMSNVSNSTITQLQKGAMDRIYMQSKADASDPVGFGTHSAMSYGEIAQGQVEYCQWVVATAQEGQCSHRLSRLANWLEQNPDQMGNPTHRQGNNYKAEPKVKAAPRAASSQGSAGSNDTAVLLGAMTKIMTQMENMQEEMDELRGRAHKKSKDEESEMQNSWSAVNGETK</sequence>